<evidence type="ECO:0000313" key="1">
    <source>
        <dbReference type="EMBL" id="CEN29618.1"/>
    </source>
</evidence>
<dbReference type="KEGG" id="lpk:LACPI_2418"/>
<accession>A0A0D6E081</accession>
<evidence type="ECO:0000313" key="2">
    <source>
        <dbReference type="Proteomes" id="UP000033166"/>
    </source>
</evidence>
<sequence>MTRVDRSYSPYKEVREYQDRAMMKWQGFYLSEHTTAMKDDKAPKKYFAIKVIGYLI</sequence>
<gene>
    <name evidence="1" type="ORF">LACPI_2418</name>
</gene>
<proteinExistence type="predicted"/>
<keyword evidence="1" id="KW-0614">Plasmid</keyword>
<geneLocation type="plasmid" evidence="1 2">
    <name>III</name>
</geneLocation>
<dbReference type="Proteomes" id="UP000033166">
    <property type="component" value="Plasmid III"/>
</dbReference>
<dbReference type="HOGENOM" id="CLU_3008680_0_0_9"/>
<name>A0A0D6E081_9LACT</name>
<dbReference type="EMBL" id="LN774771">
    <property type="protein sequence ID" value="CEN29618.1"/>
    <property type="molecule type" value="Genomic_DNA"/>
</dbReference>
<dbReference type="RefSeq" id="WP_167362613.1">
    <property type="nucleotide sequence ID" value="NZ_LN774771.1"/>
</dbReference>
<protein>
    <submittedName>
        <fullName evidence="1">Uncharacterized protein</fullName>
    </submittedName>
</protein>
<organism evidence="1 2">
    <name type="scientific">Pseudolactococcus piscium MKFS47</name>
    <dbReference type="NCBI Taxonomy" id="297352"/>
    <lineage>
        <taxon>Bacteria</taxon>
        <taxon>Bacillati</taxon>
        <taxon>Bacillota</taxon>
        <taxon>Bacilli</taxon>
        <taxon>Lactobacillales</taxon>
        <taxon>Streptococcaceae</taxon>
        <taxon>Pseudolactococcus</taxon>
    </lineage>
</organism>
<dbReference type="AlphaFoldDB" id="A0A0D6E081"/>
<reference evidence="2" key="1">
    <citation type="submission" date="2015-01" db="EMBL/GenBank/DDBJ databases">
        <authorList>
            <person name="Andreevskaya M."/>
        </authorList>
    </citation>
    <scope>NUCLEOTIDE SEQUENCE [LARGE SCALE GENOMIC DNA]</scope>
    <source>
        <strain evidence="2">MKFS47</strain>
        <plasmid evidence="2">III</plasmid>
    </source>
</reference>